<comment type="caution">
    <text evidence="2">The sequence shown here is derived from an EMBL/GenBank/DDBJ whole genome shotgun (WGS) entry which is preliminary data.</text>
</comment>
<feature type="compositionally biased region" description="Basic and acidic residues" evidence="1">
    <location>
        <begin position="1"/>
        <end position="10"/>
    </location>
</feature>
<feature type="region of interest" description="Disordered" evidence="1">
    <location>
        <begin position="1"/>
        <end position="23"/>
    </location>
</feature>
<dbReference type="Proteomes" id="UP001465755">
    <property type="component" value="Unassembled WGS sequence"/>
</dbReference>
<reference evidence="2 3" key="1">
    <citation type="journal article" date="2024" name="Nat. Commun.">
        <title>Phylogenomics reveals the evolutionary origins of lichenization in chlorophyte algae.</title>
        <authorList>
            <person name="Puginier C."/>
            <person name="Libourel C."/>
            <person name="Otte J."/>
            <person name="Skaloud P."/>
            <person name="Haon M."/>
            <person name="Grisel S."/>
            <person name="Petersen M."/>
            <person name="Berrin J.G."/>
            <person name="Delaux P.M."/>
            <person name="Dal Grande F."/>
            <person name="Keller J."/>
        </authorList>
    </citation>
    <scope>NUCLEOTIDE SEQUENCE [LARGE SCALE GENOMIC DNA]</scope>
    <source>
        <strain evidence="2 3">SAG 2036</strain>
    </source>
</reference>
<keyword evidence="3" id="KW-1185">Reference proteome</keyword>
<gene>
    <name evidence="2" type="ORF">WJX73_004473</name>
</gene>
<sequence length="193" mass="21532">MSESDSDFKRNSIMGSVSQDTPGYEFIRRAWRAKWRKEHPSTPLIDALNAHRAREARRTTMRIGMRHTVQRSQTDQQYSRATRVPVEPEAGNAPTRQVAEPPGPSTAAEEREDATRRLDPSQPTVIVTSPAGLDNPRTESSPGAGEGSSLAELFDIFAADIEIEEGCDNDLELENDFFSSLEPDLRDGYRLTL</sequence>
<dbReference type="AlphaFoldDB" id="A0AAW1PQH4"/>
<evidence type="ECO:0000313" key="2">
    <source>
        <dbReference type="EMBL" id="KAK9810992.1"/>
    </source>
</evidence>
<dbReference type="EMBL" id="JALJOQ010000012">
    <property type="protein sequence ID" value="KAK9810992.1"/>
    <property type="molecule type" value="Genomic_DNA"/>
</dbReference>
<accession>A0AAW1PQH4</accession>
<organism evidence="2 3">
    <name type="scientific">Symbiochloris irregularis</name>
    <dbReference type="NCBI Taxonomy" id="706552"/>
    <lineage>
        <taxon>Eukaryota</taxon>
        <taxon>Viridiplantae</taxon>
        <taxon>Chlorophyta</taxon>
        <taxon>core chlorophytes</taxon>
        <taxon>Trebouxiophyceae</taxon>
        <taxon>Trebouxiales</taxon>
        <taxon>Trebouxiaceae</taxon>
        <taxon>Symbiochloris</taxon>
    </lineage>
</organism>
<name>A0AAW1PQH4_9CHLO</name>
<proteinExistence type="predicted"/>
<feature type="region of interest" description="Disordered" evidence="1">
    <location>
        <begin position="64"/>
        <end position="147"/>
    </location>
</feature>
<evidence type="ECO:0000313" key="3">
    <source>
        <dbReference type="Proteomes" id="UP001465755"/>
    </source>
</evidence>
<protein>
    <submittedName>
        <fullName evidence="2">Uncharacterized protein</fullName>
    </submittedName>
</protein>
<feature type="compositionally biased region" description="Polar residues" evidence="1">
    <location>
        <begin position="70"/>
        <end position="80"/>
    </location>
</feature>
<evidence type="ECO:0000256" key="1">
    <source>
        <dbReference type="SAM" id="MobiDB-lite"/>
    </source>
</evidence>